<accession>A0A3M7TD89</accession>
<proteinExistence type="predicted"/>
<organism evidence="1 2">
    <name type="scientific">Brachionus plicatilis</name>
    <name type="common">Marine rotifer</name>
    <name type="synonym">Brachionus muelleri</name>
    <dbReference type="NCBI Taxonomy" id="10195"/>
    <lineage>
        <taxon>Eukaryota</taxon>
        <taxon>Metazoa</taxon>
        <taxon>Spiralia</taxon>
        <taxon>Gnathifera</taxon>
        <taxon>Rotifera</taxon>
        <taxon>Eurotatoria</taxon>
        <taxon>Monogononta</taxon>
        <taxon>Pseudotrocha</taxon>
        <taxon>Ploima</taxon>
        <taxon>Brachionidae</taxon>
        <taxon>Brachionus</taxon>
    </lineage>
</organism>
<name>A0A3M7TD89_BRAPC</name>
<evidence type="ECO:0000313" key="2">
    <source>
        <dbReference type="Proteomes" id="UP000276133"/>
    </source>
</evidence>
<sequence>MKRFKALKTKYFLLIWKKIKHRTFLYLIMLATFGLRKLQNNHNLPLAKISSFWVMVRVVKKFDSKFAANSRFILKDIYSWSVLLRSLKIFETFIYFSERLKGDHHLIFLLPKKKIYHNKSDIKRTKSQLPLKFSTILFEICIEVEETI</sequence>
<evidence type="ECO:0000313" key="1">
    <source>
        <dbReference type="EMBL" id="RNA45141.1"/>
    </source>
</evidence>
<dbReference type="EMBL" id="REGN01000017">
    <property type="protein sequence ID" value="RNA45141.1"/>
    <property type="molecule type" value="Genomic_DNA"/>
</dbReference>
<protein>
    <submittedName>
        <fullName evidence="1">Uncharacterized protein</fullName>
    </submittedName>
</protein>
<comment type="caution">
    <text evidence="1">The sequence shown here is derived from an EMBL/GenBank/DDBJ whole genome shotgun (WGS) entry which is preliminary data.</text>
</comment>
<dbReference type="Proteomes" id="UP000276133">
    <property type="component" value="Unassembled WGS sequence"/>
</dbReference>
<reference evidence="1 2" key="1">
    <citation type="journal article" date="2018" name="Sci. Rep.">
        <title>Genomic signatures of local adaptation to the degree of environmental predictability in rotifers.</title>
        <authorList>
            <person name="Franch-Gras L."/>
            <person name="Hahn C."/>
            <person name="Garcia-Roger E.M."/>
            <person name="Carmona M.J."/>
            <person name="Serra M."/>
            <person name="Gomez A."/>
        </authorList>
    </citation>
    <scope>NUCLEOTIDE SEQUENCE [LARGE SCALE GENOMIC DNA]</scope>
    <source>
        <strain evidence="1">HYR1</strain>
    </source>
</reference>
<dbReference type="AlphaFoldDB" id="A0A3M7TD89"/>
<keyword evidence="2" id="KW-1185">Reference proteome</keyword>
<gene>
    <name evidence="1" type="ORF">BpHYR1_045646</name>
</gene>